<evidence type="ECO:0000313" key="4">
    <source>
        <dbReference type="EMBL" id="CAF3747392.1"/>
    </source>
</evidence>
<keyword evidence="5" id="KW-1185">Reference proteome</keyword>
<sequence length="173" mass="20239">MSNYEKDLPVSLLINNFDSKVLLLNLRHQDERTLEWKTMEKERQSMAYHTSSRGFQHIEWLKQSKSSVHSSTVSNSSSITRMHTIKPTLTYLSSKDSFKLTADLTVELLADDIVLYRKHWQKSKCNINDKIIQNHDDLILKLNISMKKTAPKYELSLLKWFTTNAKILNKKVK</sequence>
<evidence type="ECO:0000313" key="1">
    <source>
        <dbReference type="EMBL" id="CAF0952362.1"/>
    </source>
</evidence>
<accession>A0A814D9Q7</accession>
<evidence type="ECO:0000313" key="3">
    <source>
        <dbReference type="EMBL" id="CAF3727948.1"/>
    </source>
</evidence>
<dbReference type="AlphaFoldDB" id="A0A814D9Q7"/>
<dbReference type="Proteomes" id="UP000682733">
    <property type="component" value="Unassembled WGS sequence"/>
</dbReference>
<dbReference type="OrthoDB" id="10021165at2759"/>
<dbReference type="EMBL" id="CAJOBC010002331">
    <property type="protein sequence ID" value="CAF3727948.1"/>
    <property type="molecule type" value="Genomic_DNA"/>
</dbReference>
<dbReference type="Proteomes" id="UP000663829">
    <property type="component" value="Unassembled WGS sequence"/>
</dbReference>
<dbReference type="EMBL" id="CAJOBA010005556">
    <property type="protein sequence ID" value="CAF3747392.1"/>
    <property type="molecule type" value="Genomic_DNA"/>
</dbReference>
<evidence type="ECO:0000313" key="5">
    <source>
        <dbReference type="Proteomes" id="UP000663829"/>
    </source>
</evidence>
<name>A0A814D9Q7_9BILA</name>
<protein>
    <submittedName>
        <fullName evidence="1">Uncharacterized protein</fullName>
    </submittedName>
</protein>
<dbReference type="Proteomes" id="UP000681722">
    <property type="component" value="Unassembled WGS sequence"/>
</dbReference>
<comment type="caution">
    <text evidence="1">The sequence shown here is derived from an EMBL/GenBank/DDBJ whole genome shotgun (WGS) entry which is preliminary data.</text>
</comment>
<reference evidence="1" key="1">
    <citation type="submission" date="2021-02" db="EMBL/GenBank/DDBJ databases">
        <authorList>
            <person name="Nowell W R."/>
        </authorList>
    </citation>
    <scope>NUCLEOTIDE SEQUENCE</scope>
</reference>
<evidence type="ECO:0000313" key="2">
    <source>
        <dbReference type="EMBL" id="CAF0976605.1"/>
    </source>
</evidence>
<gene>
    <name evidence="1" type="ORF">GPM918_LOCUS11316</name>
    <name evidence="2" type="ORF">OVA965_LOCUS13362</name>
    <name evidence="3" type="ORF">SRO942_LOCUS11315</name>
    <name evidence="4" type="ORF">TMI583_LOCUS13365</name>
</gene>
<proteinExistence type="predicted"/>
<organism evidence="1 5">
    <name type="scientific">Didymodactylos carnosus</name>
    <dbReference type="NCBI Taxonomy" id="1234261"/>
    <lineage>
        <taxon>Eukaryota</taxon>
        <taxon>Metazoa</taxon>
        <taxon>Spiralia</taxon>
        <taxon>Gnathifera</taxon>
        <taxon>Rotifera</taxon>
        <taxon>Eurotatoria</taxon>
        <taxon>Bdelloidea</taxon>
        <taxon>Philodinida</taxon>
        <taxon>Philodinidae</taxon>
        <taxon>Didymodactylos</taxon>
    </lineage>
</organism>
<dbReference type="Proteomes" id="UP000677228">
    <property type="component" value="Unassembled WGS sequence"/>
</dbReference>
<dbReference type="EMBL" id="CAJNOQ010002332">
    <property type="protein sequence ID" value="CAF0952362.1"/>
    <property type="molecule type" value="Genomic_DNA"/>
</dbReference>
<dbReference type="EMBL" id="CAJNOK010005550">
    <property type="protein sequence ID" value="CAF0976605.1"/>
    <property type="molecule type" value="Genomic_DNA"/>
</dbReference>